<dbReference type="PANTHER" id="PTHR14969:SF13">
    <property type="entry name" value="AT30094P"/>
    <property type="match status" value="1"/>
</dbReference>
<feature type="transmembrane region" description="Helical" evidence="1">
    <location>
        <begin position="76"/>
        <end position="95"/>
    </location>
</feature>
<evidence type="ECO:0000313" key="3">
    <source>
        <dbReference type="EMBL" id="KAL3778278.1"/>
    </source>
</evidence>
<gene>
    <name evidence="3" type="ORF">ACHAW5_010149</name>
</gene>
<feature type="transmembrane region" description="Helical" evidence="1">
    <location>
        <begin position="43"/>
        <end position="64"/>
    </location>
</feature>
<evidence type="ECO:0000259" key="2">
    <source>
        <dbReference type="Pfam" id="PF01569"/>
    </source>
</evidence>
<reference evidence="3 4" key="1">
    <citation type="submission" date="2024-10" db="EMBL/GenBank/DDBJ databases">
        <title>Updated reference genomes for cyclostephanoid diatoms.</title>
        <authorList>
            <person name="Roberts W.R."/>
            <person name="Alverson A.J."/>
        </authorList>
    </citation>
    <scope>NUCLEOTIDE SEQUENCE [LARGE SCALE GENOMIC DNA]</scope>
    <source>
        <strain evidence="3 4">AJA276-08</strain>
    </source>
</reference>
<dbReference type="EMBL" id="JALLAZ020001228">
    <property type="protein sequence ID" value="KAL3778278.1"/>
    <property type="molecule type" value="Genomic_DNA"/>
</dbReference>
<feature type="transmembrane region" description="Helical" evidence="1">
    <location>
        <begin position="186"/>
        <end position="207"/>
    </location>
</feature>
<proteinExistence type="predicted"/>
<feature type="transmembrane region" description="Helical" evidence="1">
    <location>
        <begin position="130"/>
        <end position="148"/>
    </location>
</feature>
<keyword evidence="1" id="KW-1133">Transmembrane helix</keyword>
<keyword evidence="1" id="KW-0472">Membrane</keyword>
<name>A0ABD3NRU5_9STRA</name>
<sequence length="274" mass="30283">MTQPSQSWKPFSLTHVTYPVFASSSSRASESSSLPSHFLLTDVVPPLLALLSLAPPFGTCALAFSSLHHRDVVSAYVLFGVMIAVASTSILKGIIRQPRPPRYDDDYYHDRDLRHHHQVVMPRREHGMPSNHSCFVWFVATFVVLYVSRGGATWSARHLPSRSTTVATTAARHDATAGRNYHRLRAALSVSSSLFVATGCAYSRIYLGYHTAAQVFVGAIFGSSLGAAWHSLFETGAVRRFLTRLDGTLYDLEVARDAMLLVGDESGRYWGKHE</sequence>
<accession>A0ABD3NRU5</accession>
<protein>
    <recommendedName>
        <fullName evidence="2">Phosphatidic acid phosphatase type 2/haloperoxidase domain-containing protein</fullName>
    </recommendedName>
</protein>
<feature type="transmembrane region" description="Helical" evidence="1">
    <location>
        <begin position="213"/>
        <end position="233"/>
    </location>
</feature>
<feature type="domain" description="Phosphatidic acid phosphatase type 2/haloperoxidase" evidence="2">
    <location>
        <begin position="76"/>
        <end position="233"/>
    </location>
</feature>
<organism evidence="3 4">
    <name type="scientific">Stephanodiscus triporus</name>
    <dbReference type="NCBI Taxonomy" id="2934178"/>
    <lineage>
        <taxon>Eukaryota</taxon>
        <taxon>Sar</taxon>
        <taxon>Stramenopiles</taxon>
        <taxon>Ochrophyta</taxon>
        <taxon>Bacillariophyta</taxon>
        <taxon>Coscinodiscophyceae</taxon>
        <taxon>Thalassiosirophycidae</taxon>
        <taxon>Stephanodiscales</taxon>
        <taxon>Stephanodiscaceae</taxon>
        <taxon>Stephanodiscus</taxon>
    </lineage>
</organism>
<evidence type="ECO:0000313" key="4">
    <source>
        <dbReference type="Proteomes" id="UP001530315"/>
    </source>
</evidence>
<dbReference type="PANTHER" id="PTHR14969">
    <property type="entry name" value="SPHINGOSINE-1-PHOSPHATE PHOSPHOHYDROLASE"/>
    <property type="match status" value="1"/>
</dbReference>
<dbReference type="Pfam" id="PF01569">
    <property type="entry name" value="PAP2"/>
    <property type="match status" value="1"/>
</dbReference>
<dbReference type="InterPro" id="IPR000326">
    <property type="entry name" value="PAP2/HPO"/>
</dbReference>
<dbReference type="SUPFAM" id="SSF48317">
    <property type="entry name" value="Acid phosphatase/Vanadium-dependent haloperoxidase"/>
    <property type="match status" value="1"/>
</dbReference>
<dbReference type="AlphaFoldDB" id="A0ABD3NRU5"/>
<evidence type="ECO:0000256" key="1">
    <source>
        <dbReference type="SAM" id="Phobius"/>
    </source>
</evidence>
<dbReference type="Gene3D" id="1.20.144.10">
    <property type="entry name" value="Phosphatidic acid phosphatase type 2/haloperoxidase"/>
    <property type="match status" value="1"/>
</dbReference>
<keyword evidence="4" id="KW-1185">Reference proteome</keyword>
<dbReference type="InterPro" id="IPR036938">
    <property type="entry name" value="PAP2/HPO_sf"/>
</dbReference>
<keyword evidence="1" id="KW-0812">Transmembrane</keyword>
<comment type="caution">
    <text evidence="3">The sequence shown here is derived from an EMBL/GenBank/DDBJ whole genome shotgun (WGS) entry which is preliminary data.</text>
</comment>
<dbReference type="Proteomes" id="UP001530315">
    <property type="component" value="Unassembled WGS sequence"/>
</dbReference>